<evidence type="ECO:0000313" key="2">
    <source>
        <dbReference type="EMBL" id="MDR6287510.1"/>
    </source>
</evidence>
<feature type="domain" description="MaoC-like" evidence="1">
    <location>
        <begin position="28"/>
        <end position="121"/>
    </location>
</feature>
<sequence length="151" mass="16169">MDNVKTYRDDTQGYCIEDLAVGMSASFAKTVTEADILLFSGVSGDTNPVHLNQVYAETTRFKGRISHGLLSAGFISAVIGTRLPGPGSIYISQNLQFKAPVRPGDTVTARVTVTELVPERNRAVLQTRCTVGDTLVIDGEAVILVPSRAEA</sequence>
<dbReference type="Gene3D" id="3.10.129.10">
    <property type="entry name" value="Hotdog Thioesterase"/>
    <property type="match status" value="1"/>
</dbReference>
<dbReference type="PANTHER" id="PTHR43437">
    <property type="entry name" value="HYDROXYACYL-THIOESTER DEHYDRATASE TYPE 2, MITOCHONDRIAL-RELATED"/>
    <property type="match status" value="1"/>
</dbReference>
<evidence type="ECO:0000259" key="1">
    <source>
        <dbReference type="Pfam" id="PF01575"/>
    </source>
</evidence>
<evidence type="ECO:0000313" key="3">
    <source>
        <dbReference type="Proteomes" id="UP001262410"/>
    </source>
</evidence>
<protein>
    <submittedName>
        <fullName evidence="2">3-hydroxybutyryl-CoA dehydratase</fullName>
        <ecNumber evidence="2">4.2.1.55</ecNumber>
    </submittedName>
</protein>
<dbReference type="CDD" id="cd03449">
    <property type="entry name" value="R_hydratase"/>
    <property type="match status" value="1"/>
</dbReference>
<dbReference type="Proteomes" id="UP001262410">
    <property type="component" value="Unassembled WGS sequence"/>
</dbReference>
<keyword evidence="2" id="KW-0456">Lyase</keyword>
<accession>A0ABU1JFX1</accession>
<keyword evidence="3" id="KW-1185">Reference proteome</keyword>
<gene>
    <name evidence="2" type="ORF">E9232_000009</name>
</gene>
<dbReference type="RefSeq" id="WP_309791311.1">
    <property type="nucleotide sequence ID" value="NZ_JAVDPW010000001.1"/>
</dbReference>
<proteinExistence type="predicted"/>
<dbReference type="EC" id="4.2.1.55" evidence="2"/>
<dbReference type="InterPro" id="IPR029069">
    <property type="entry name" value="HotDog_dom_sf"/>
</dbReference>
<dbReference type="GO" id="GO:0016829">
    <property type="term" value="F:lyase activity"/>
    <property type="evidence" value="ECO:0007669"/>
    <property type="project" value="UniProtKB-KW"/>
</dbReference>
<organism evidence="2 3">
    <name type="scientific">Inquilinus ginsengisoli</name>
    <dbReference type="NCBI Taxonomy" id="363840"/>
    <lineage>
        <taxon>Bacteria</taxon>
        <taxon>Pseudomonadati</taxon>
        <taxon>Pseudomonadota</taxon>
        <taxon>Alphaproteobacteria</taxon>
        <taxon>Rhodospirillales</taxon>
        <taxon>Rhodospirillaceae</taxon>
        <taxon>Inquilinus</taxon>
    </lineage>
</organism>
<dbReference type="EMBL" id="JAVDPW010000001">
    <property type="protein sequence ID" value="MDR6287510.1"/>
    <property type="molecule type" value="Genomic_DNA"/>
</dbReference>
<comment type="caution">
    <text evidence="2">The sequence shown here is derived from an EMBL/GenBank/DDBJ whole genome shotgun (WGS) entry which is preliminary data.</text>
</comment>
<dbReference type="PANTHER" id="PTHR43437:SF3">
    <property type="entry name" value="HYDROXYACYL-THIOESTER DEHYDRATASE TYPE 2, MITOCHONDRIAL"/>
    <property type="match status" value="1"/>
</dbReference>
<reference evidence="2 3" key="1">
    <citation type="submission" date="2023-07" db="EMBL/GenBank/DDBJ databases">
        <title>Sorghum-associated microbial communities from plants grown in Nebraska, USA.</title>
        <authorList>
            <person name="Schachtman D."/>
        </authorList>
    </citation>
    <scope>NUCLEOTIDE SEQUENCE [LARGE SCALE GENOMIC DNA]</scope>
    <source>
        <strain evidence="2 3">584</strain>
    </source>
</reference>
<dbReference type="SUPFAM" id="SSF54637">
    <property type="entry name" value="Thioesterase/thiol ester dehydrase-isomerase"/>
    <property type="match status" value="1"/>
</dbReference>
<dbReference type="InterPro" id="IPR002539">
    <property type="entry name" value="MaoC-like_dom"/>
</dbReference>
<name>A0ABU1JFX1_9PROT</name>
<dbReference type="InterPro" id="IPR050965">
    <property type="entry name" value="UPF0336/Enoyl-CoA_hydratase"/>
</dbReference>
<dbReference type="Pfam" id="PF01575">
    <property type="entry name" value="MaoC_dehydratas"/>
    <property type="match status" value="1"/>
</dbReference>